<evidence type="ECO:0000256" key="6">
    <source>
        <dbReference type="ARBA" id="ARBA00022692"/>
    </source>
</evidence>
<dbReference type="GO" id="GO:0005886">
    <property type="term" value="C:plasma membrane"/>
    <property type="evidence" value="ECO:0007669"/>
    <property type="project" value="UniProtKB-SubCell"/>
</dbReference>
<protein>
    <recommendedName>
        <fullName evidence="2">Type II secretion system protein H</fullName>
    </recommendedName>
    <alternativeName>
        <fullName evidence="10">General secretion pathway protein H</fullName>
    </alternativeName>
</protein>
<dbReference type="InterPro" id="IPR012902">
    <property type="entry name" value="N_methyl_site"/>
</dbReference>
<dbReference type="InterPro" id="IPR022346">
    <property type="entry name" value="T2SS_GspH"/>
</dbReference>
<keyword evidence="5" id="KW-0997">Cell inner membrane</keyword>
<keyword evidence="14" id="KW-1185">Reference proteome</keyword>
<proteinExistence type="inferred from homology"/>
<evidence type="ECO:0000256" key="5">
    <source>
        <dbReference type="ARBA" id="ARBA00022519"/>
    </source>
</evidence>
<dbReference type="Proteomes" id="UP000184327">
    <property type="component" value="Unassembled WGS sequence"/>
</dbReference>
<dbReference type="Pfam" id="PF07963">
    <property type="entry name" value="N_methyl"/>
    <property type="match status" value="1"/>
</dbReference>
<dbReference type="RefSeq" id="WP_143164477.1">
    <property type="nucleotide sequence ID" value="NZ_FQUZ01000020.1"/>
</dbReference>
<evidence type="ECO:0000313" key="14">
    <source>
        <dbReference type="Proteomes" id="UP000184327"/>
    </source>
</evidence>
<comment type="similarity">
    <text evidence="9">Belongs to the GSP H family.</text>
</comment>
<gene>
    <name evidence="13" type="ORF">SAMN02745117_01837</name>
</gene>
<dbReference type="GO" id="GO:0015627">
    <property type="term" value="C:type II protein secretion system complex"/>
    <property type="evidence" value="ECO:0007669"/>
    <property type="project" value="InterPro"/>
</dbReference>
<evidence type="ECO:0000256" key="3">
    <source>
        <dbReference type="ARBA" id="ARBA00022475"/>
    </source>
</evidence>
<sequence>MNRLLHRGSALPPVRSRKASGFTLIELMVTLAILAILLMLATPSFTEWRRNTQLVTVTNTLVNALATTRSEALKRNQPVRLNFIVSNSVVSGWRVYEDSDLDNSFDATKDEELHDSGVVVPDFITVSAGNITTFTYDGSGFLRGVNNTTIRVQYMNGETVKAARHIIVSRAGRVRTCRPTTPAGTCS</sequence>
<comment type="subcellular location">
    <subcellularLocation>
        <location evidence="1">Cell inner membrane</location>
        <topology evidence="1">Single-pass membrane protein</topology>
    </subcellularLocation>
</comment>
<dbReference type="PROSITE" id="PS00409">
    <property type="entry name" value="PROKAR_NTER_METHYL"/>
    <property type="match status" value="1"/>
</dbReference>
<dbReference type="GO" id="GO:0015628">
    <property type="term" value="P:protein secretion by the type II secretion system"/>
    <property type="evidence" value="ECO:0007669"/>
    <property type="project" value="InterPro"/>
</dbReference>
<evidence type="ECO:0000256" key="9">
    <source>
        <dbReference type="ARBA" id="ARBA00025772"/>
    </source>
</evidence>
<evidence type="ECO:0000313" key="13">
    <source>
        <dbReference type="EMBL" id="SHF38210.1"/>
    </source>
</evidence>
<organism evidence="13 14">
    <name type="scientific">Lampropedia hyalina DSM 16112</name>
    <dbReference type="NCBI Taxonomy" id="1122156"/>
    <lineage>
        <taxon>Bacteria</taxon>
        <taxon>Pseudomonadati</taxon>
        <taxon>Pseudomonadota</taxon>
        <taxon>Betaproteobacteria</taxon>
        <taxon>Burkholderiales</taxon>
        <taxon>Comamonadaceae</taxon>
        <taxon>Lampropedia</taxon>
    </lineage>
</organism>
<evidence type="ECO:0000256" key="4">
    <source>
        <dbReference type="ARBA" id="ARBA00022481"/>
    </source>
</evidence>
<evidence type="ECO:0000256" key="1">
    <source>
        <dbReference type="ARBA" id="ARBA00004377"/>
    </source>
</evidence>
<evidence type="ECO:0000256" key="11">
    <source>
        <dbReference type="SAM" id="Phobius"/>
    </source>
</evidence>
<dbReference type="AlphaFoldDB" id="A0A1M5B706"/>
<feature type="transmembrane region" description="Helical" evidence="11">
    <location>
        <begin position="21"/>
        <end position="41"/>
    </location>
</feature>
<feature type="domain" description="General secretion pathway GspH" evidence="12">
    <location>
        <begin position="58"/>
        <end position="172"/>
    </location>
</feature>
<dbReference type="NCBIfam" id="TIGR02532">
    <property type="entry name" value="IV_pilin_GFxxxE"/>
    <property type="match status" value="1"/>
</dbReference>
<dbReference type="SUPFAM" id="SSF54523">
    <property type="entry name" value="Pili subunits"/>
    <property type="match status" value="1"/>
</dbReference>
<dbReference type="Gene3D" id="3.55.40.10">
    <property type="entry name" value="minor pseudopilin epsh domain"/>
    <property type="match status" value="1"/>
</dbReference>
<dbReference type="Pfam" id="PF12019">
    <property type="entry name" value="GspH"/>
    <property type="match status" value="1"/>
</dbReference>
<name>A0A1M5B706_9BURK</name>
<evidence type="ECO:0000256" key="2">
    <source>
        <dbReference type="ARBA" id="ARBA00021549"/>
    </source>
</evidence>
<keyword evidence="3" id="KW-1003">Cell membrane</keyword>
<evidence type="ECO:0000256" key="8">
    <source>
        <dbReference type="ARBA" id="ARBA00023136"/>
    </source>
</evidence>
<keyword evidence="8 11" id="KW-0472">Membrane</keyword>
<keyword evidence="6 11" id="KW-0812">Transmembrane</keyword>
<evidence type="ECO:0000256" key="7">
    <source>
        <dbReference type="ARBA" id="ARBA00022989"/>
    </source>
</evidence>
<accession>A0A1M5B706</accession>
<keyword evidence="4" id="KW-0488">Methylation</keyword>
<dbReference type="EMBL" id="FQUZ01000020">
    <property type="protein sequence ID" value="SHF38210.1"/>
    <property type="molecule type" value="Genomic_DNA"/>
</dbReference>
<dbReference type="STRING" id="1122156.SAMN02745117_01837"/>
<evidence type="ECO:0000259" key="12">
    <source>
        <dbReference type="Pfam" id="PF12019"/>
    </source>
</evidence>
<reference evidence="13 14" key="1">
    <citation type="submission" date="2016-11" db="EMBL/GenBank/DDBJ databases">
        <authorList>
            <person name="Jaros S."/>
            <person name="Januszkiewicz K."/>
            <person name="Wedrychowicz H."/>
        </authorList>
    </citation>
    <scope>NUCLEOTIDE SEQUENCE [LARGE SCALE GENOMIC DNA]</scope>
    <source>
        <strain evidence="13 14">DSM 16112</strain>
    </source>
</reference>
<dbReference type="InterPro" id="IPR045584">
    <property type="entry name" value="Pilin-like"/>
</dbReference>
<evidence type="ECO:0000256" key="10">
    <source>
        <dbReference type="ARBA" id="ARBA00030775"/>
    </source>
</evidence>
<keyword evidence="7 11" id="KW-1133">Transmembrane helix</keyword>
<dbReference type="OrthoDB" id="8592199at2"/>